<dbReference type="EMBL" id="FTOT01000001">
    <property type="protein sequence ID" value="SIS67082.1"/>
    <property type="molecule type" value="Genomic_DNA"/>
</dbReference>
<keyword evidence="2 5" id="KW-0645">Protease</keyword>
<keyword evidence="1" id="KW-1188">Viral release from host cell</keyword>
<keyword evidence="6" id="KW-1185">Reference proteome</keyword>
<protein>
    <submittedName>
        <fullName evidence="5">Phage prohead protease, HK97 family</fullName>
    </submittedName>
</protein>
<evidence type="ECO:0000259" key="4">
    <source>
        <dbReference type="Pfam" id="PF04586"/>
    </source>
</evidence>
<dbReference type="STRING" id="1086013.SAMN05421774_101798"/>
<dbReference type="AlphaFoldDB" id="A0A1N7KZM4"/>
<accession>A0A1N7KZM4</accession>
<dbReference type="OrthoDB" id="9806592at2"/>
<name>A0A1N7KZM4_9RHOB</name>
<reference evidence="5 6" key="1">
    <citation type="submission" date="2017-01" db="EMBL/GenBank/DDBJ databases">
        <authorList>
            <person name="Mah S.A."/>
            <person name="Swanson W.J."/>
            <person name="Moy G.W."/>
            <person name="Vacquier V.D."/>
        </authorList>
    </citation>
    <scope>NUCLEOTIDE SEQUENCE [LARGE SCALE GENOMIC DNA]</scope>
    <source>
        <strain evidence="5 6">DSM 26375</strain>
    </source>
</reference>
<proteinExistence type="predicted"/>
<dbReference type="Pfam" id="PF04586">
    <property type="entry name" value="Peptidase_S78"/>
    <property type="match status" value="1"/>
</dbReference>
<dbReference type="RefSeq" id="WP_076528866.1">
    <property type="nucleotide sequence ID" value="NZ_BMEH01000001.1"/>
</dbReference>
<dbReference type="InterPro" id="IPR054613">
    <property type="entry name" value="Peptidase_S78_dom"/>
</dbReference>
<evidence type="ECO:0000256" key="2">
    <source>
        <dbReference type="ARBA" id="ARBA00022670"/>
    </source>
</evidence>
<evidence type="ECO:0000256" key="1">
    <source>
        <dbReference type="ARBA" id="ARBA00022612"/>
    </source>
</evidence>
<dbReference type="NCBIfam" id="NF045541">
    <property type="entry name" value="scaf_prot_MCP2"/>
    <property type="match status" value="1"/>
</dbReference>
<evidence type="ECO:0000313" key="6">
    <source>
        <dbReference type="Proteomes" id="UP000186141"/>
    </source>
</evidence>
<dbReference type="GO" id="GO:0008233">
    <property type="term" value="F:peptidase activity"/>
    <property type="evidence" value="ECO:0007669"/>
    <property type="project" value="UniProtKB-KW"/>
</dbReference>
<feature type="domain" description="Prohead serine protease" evidence="4">
    <location>
        <begin position="67"/>
        <end position="157"/>
    </location>
</feature>
<dbReference type="GO" id="GO:0006508">
    <property type="term" value="P:proteolysis"/>
    <property type="evidence" value="ECO:0007669"/>
    <property type="project" value="UniProtKB-KW"/>
</dbReference>
<dbReference type="Proteomes" id="UP000186141">
    <property type="component" value="Unassembled WGS sequence"/>
</dbReference>
<evidence type="ECO:0000313" key="5">
    <source>
        <dbReference type="EMBL" id="SIS67082.1"/>
    </source>
</evidence>
<dbReference type="Pfam" id="PF25209">
    <property type="entry name" value="Phage_capsid_4"/>
    <property type="match status" value="1"/>
</dbReference>
<organism evidence="5 6">
    <name type="scientific">Gemmobacter megaterium</name>
    <dbReference type="NCBI Taxonomy" id="1086013"/>
    <lineage>
        <taxon>Bacteria</taxon>
        <taxon>Pseudomonadati</taxon>
        <taxon>Pseudomonadota</taxon>
        <taxon>Alphaproteobacteria</taxon>
        <taxon>Rhodobacterales</taxon>
        <taxon>Paracoccaceae</taxon>
        <taxon>Gemmobacter</taxon>
    </lineage>
</organism>
<keyword evidence="3" id="KW-0378">Hydrolase</keyword>
<gene>
    <name evidence="5" type="ORF">SAMN05421774_101798</name>
</gene>
<sequence>MTIHLRAAMPRASSVNPEDRTVEAIVSTGAPVQRGGFIERLLLPGADLSRLIGAPVLDAHRNASTRDQLGVVEAAELRPEGLWVRMRFRSNDAAKAVLADIGDGTLRGLSIGYSVAEWEDGREGAQRIRTAKRWTPLEVSIVPVPADAGAHFRNGETTMPETETTVQTRAEMNVEIRGIAQTAGLTREWADAQIDADATPEAARTAAFAAMRQRSAETSTRTTRVEITVDHTDPAVIATRAGEAVYARSHPEHQLSDAARPYAYMTFAELARDSLRRSGVSVSGMAIEATITRALHTTSDFPLILGDAVNRELRGAYNAAPSGIRQVARQTTARDFRAKRKLTLGNAPSLEKVNEGGEFQSGTIDESEEIYRIATYGKIFGISRQAIVNDDLGAFTGIANGLGIAARAFENDFLANMVTSNPEMSDGQGVFHADHGNLTATYAAPNLTSLSVARLAMRKMRGLGGMLIDVTPRFVVVPPELETVAEKVLTEIAATRTDDVNPFGKLTLLVEPRLTDDEQWYVVADPASAQGLEYAYLEGAPGPQIETRAGFEVDGVQIRVRLDFGAGWTDHRAWHRVG</sequence>
<evidence type="ECO:0000256" key="3">
    <source>
        <dbReference type="ARBA" id="ARBA00022801"/>
    </source>
</evidence>